<feature type="region of interest" description="Disordered" evidence="4">
    <location>
        <begin position="1"/>
        <end position="25"/>
    </location>
</feature>
<dbReference type="SMART" id="SM00354">
    <property type="entry name" value="HTH_LACI"/>
    <property type="match status" value="1"/>
</dbReference>
<dbReference type="PROSITE" id="PS50932">
    <property type="entry name" value="HTH_LACI_2"/>
    <property type="match status" value="1"/>
</dbReference>
<evidence type="ECO:0000259" key="5">
    <source>
        <dbReference type="PROSITE" id="PS50932"/>
    </source>
</evidence>
<evidence type="ECO:0000256" key="3">
    <source>
        <dbReference type="ARBA" id="ARBA00023163"/>
    </source>
</evidence>
<dbReference type="InterPro" id="IPR046335">
    <property type="entry name" value="LacI/GalR-like_sensor"/>
</dbReference>
<dbReference type="Proteomes" id="UP000179627">
    <property type="component" value="Unassembled WGS sequence"/>
</dbReference>
<feature type="domain" description="HTH lacI-type" evidence="5">
    <location>
        <begin position="21"/>
        <end position="76"/>
    </location>
</feature>
<dbReference type="OrthoDB" id="3288692at2"/>
<dbReference type="RefSeq" id="WP_071088684.1">
    <property type="nucleotide sequence ID" value="NZ_MBLM01000146.1"/>
</dbReference>
<comment type="caution">
    <text evidence="6">The sequence shown here is derived from an EMBL/GenBank/DDBJ whole genome shotgun (WGS) entry which is preliminary data.</text>
</comment>
<dbReference type="PANTHER" id="PTHR30146">
    <property type="entry name" value="LACI-RELATED TRANSCRIPTIONAL REPRESSOR"/>
    <property type="match status" value="1"/>
</dbReference>
<keyword evidence="2" id="KW-0238">DNA-binding</keyword>
<dbReference type="InterPro" id="IPR000843">
    <property type="entry name" value="HTH_LacI"/>
</dbReference>
<dbReference type="Pfam" id="PF00356">
    <property type="entry name" value="LacI"/>
    <property type="match status" value="1"/>
</dbReference>
<keyword evidence="3" id="KW-0804">Transcription</keyword>
<dbReference type="GO" id="GO:0000976">
    <property type="term" value="F:transcription cis-regulatory region binding"/>
    <property type="evidence" value="ECO:0007669"/>
    <property type="project" value="TreeGrafter"/>
</dbReference>
<evidence type="ECO:0000313" key="6">
    <source>
        <dbReference type="EMBL" id="OHV31284.1"/>
    </source>
</evidence>
<sequence length="347" mass="36814">MIDKSEGRSGPTVAPAAPARPTSADVARRAGVSRATVSHVLNSTDHPVSERTRQRVLAAAQELQYAPNASARALRAGRSNIVLVPMSRSAVIPGQDEFLENLDRELADRDLVLLMHGDRTTNGARGAHAWAELRPAAVYLDVSRGTPAAVELLRRAGVQAILLTGVPSVTYAPTVPLDPAAAARLATQHLLTRGSRRLACLVPGGALAEVSARRHHAVVQVAAADNVPVERVDCELSSDSIAPVVGRWRDPAHRPDAVYASNDQFAILLIHKLLEAGLEVPQDIAVVGSGDDPLGAALRPALTTTSFVVPEIARVVASSIRRLLDGHDLDPDMEAALRPRLVIRESG</sequence>
<protein>
    <submittedName>
        <fullName evidence="6">LacI family transcriptional regulator</fullName>
    </submittedName>
</protein>
<dbReference type="CDD" id="cd01392">
    <property type="entry name" value="HTH_LacI"/>
    <property type="match status" value="1"/>
</dbReference>
<dbReference type="PANTHER" id="PTHR30146:SF153">
    <property type="entry name" value="LACTOSE OPERON REPRESSOR"/>
    <property type="match status" value="1"/>
</dbReference>
<evidence type="ECO:0000256" key="4">
    <source>
        <dbReference type="SAM" id="MobiDB-lite"/>
    </source>
</evidence>
<dbReference type="Gene3D" id="1.10.260.40">
    <property type="entry name" value="lambda repressor-like DNA-binding domains"/>
    <property type="match status" value="1"/>
</dbReference>
<dbReference type="Pfam" id="PF13377">
    <property type="entry name" value="Peripla_BP_3"/>
    <property type="match status" value="1"/>
</dbReference>
<gene>
    <name evidence="6" type="ORF">CC117_26565</name>
</gene>
<dbReference type="EMBL" id="MBLM01000146">
    <property type="protein sequence ID" value="OHV31284.1"/>
    <property type="molecule type" value="Genomic_DNA"/>
</dbReference>
<dbReference type="InterPro" id="IPR028082">
    <property type="entry name" value="Peripla_BP_I"/>
</dbReference>
<evidence type="ECO:0000256" key="1">
    <source>
        <dbReference type="ARBA" id="ARBA00023015"/>
    </source>
</evidence>
<dbReference type="AlphaFoldDB" id="A0A1S1QG86"/>
<evidence type="ECO:0000313" key="7">
    <source>
        <dbReference type="Proteomes" id="UP000179627"/>
    </source>
</evidence>
<keyword evidence="1" id="KW-0805">Transcription regulation</keyword>
<feature type="compositionally biased region" description="Low complexity" evidence="4">
    <location>
        <begin position="11"/>
        <end position="24"/>
    </location>
</feature>
<dbReference type="InterPro" id="IPR010982">
    <property type="entry name" value="Lambda_DNA-bd_dom_sf"/>
</dbReference>
<accession>A0A1S1QG86</accession>
<organism evidence="6 7">
    <name type="scientific">Parafrankia colletiae</name>
    <dbReference type="NCBI Taxonomy" id="573497"/>
    <lineage>
        <taxon>Bacteria</taxon>
        <taxon>Bacillati</taxon>
        <taxon>Actinomycetota</taxon>
        <taxon>Actinomycetes</taxon>
        <taxon>Frankiales</taxon>
        <taxon>Frankiaceae</taxon>
        <taxon>Parafrankia</taxon>
    </lineage>
</organism>
<dbReference type="SUPFAM" id="SSF47413">
    <property type="entry name" value="lambda repressor-like DNA-binding domains"/>
    <property type="match status" value="1"/>
</dbReference>
<dbReference type="GO" id="GO:0003700">
    <property type="term" value="F:DNA-binding transcription factor activity"/>
    <property type="evidence" value="ECO:0007669"/>
    <property type="project" value="TreeGrafter"/>
</dbReference>
<keyword evidence="7" id="KW-1185">Reference proteome</keyword>
<evidence type="ECO:0000256" key="2">
    <source>
        <dbReference type="ARBA" id="ARBA00023125"/>
    </source>
</evidence>
<reference evidence="7" key="1">
    <citation type="submission" date="2016-07" db="EMBL/GenBank/DDBJ databases">
        <title>Sequence Frankia sp. strain CcI1.17.</title>
        <authorList>
            <person name="Ghodhbane-Gtari F."/>
            <person name="Swanson E."/>
            <person name="Gueddou A."/>
            <person name="Morris K."/>
            <person name="Hezbri K."/>
            <person name="Ktari A."/>
            <person name="Nouioui I."/>
            <person name="Abebe-Akele F."/>
            <person name="Simpson S."/>
            <person name="Thomas K."/>
            <person name="Gtari M."/>
            <person name="Tisa L.S."/>
            <person name="Hurst S."/>
        </authorList>
    </citation>
    <scope>NUCLEOTIDE SEQUENCE [LARGE SCALE GENOMIC DNA]</scope>
    <source>
        <strain evidence="7">Cc1.17</strain>
    </source>
</reference>
<name>A0A1S1QG86_9ACTN</name>
<proteinExistence type="predicted"/>
<dbReference type="SUPFAM" id="SSF53822">
    <property type="entry name" value="Periplasmic binding protein-like I"/>
    <property type="match status" value="1"/>
</dbReference>
<dbReference type="Gene3D" id="3.40.50.2300">
    <property type="match status" value="2"/>
</dbReference>